<organism evidence="2 3">
    <name type="scientific">Fraxinus pennsylvanica</name>
    <dbReference type="NCBI Taxonomy" id="56036"/>
    <lineage>
        <taxon>Eukaryota</taxon>
        <taxon>Viridiplantae</taxon>
        <taxon>Streptophyta</taxon>
        <taxon>Embryophyta</taxon>
        <taxon>Tracheophyta</taxon>
        <taxon>Spermatophyta</taxon>
        <taxon>Magnoliopsida</taxon>
        <taxon>eudicotyledons</taxon>
        <taxon>Gunneridae</taxon>
        <taxon>Pentapetalae</taxon>
        <taxon>asterids</taxon>
        <taxon>lamiids</taxon>
        <taxon>Lamiales</taxon>
        <taxon>Oleaceae</taxon>
        <taxon>Oleeae</taxon>
        <taxon>Fraxinus</taxon>
    </lineage>
</organism>
<reference evidence="2" key="1">
    <citation type="submission" date="2023-05" db="EMBL/GenBank/DDBJ databases">
        <authorList>
            <person name="Huff M."/>
        </authorList>
    </citation>
    <scope>NUCLEOTIDE SEQUENCE</scope>
</reference>
<accession>A0AAD1ZV02</accession>
<dbReference type="AlphaFoldDB" id="A0AAD1ZV02"/>
<name>A0AAD1ZV02_9LAMI</name>
<dbReference type="PANTHER" id="PTHR36759">
    <property type="entry name" value="DYNEIN BETA CHAIN, CILIARY PROTEIN"/>
    <property type="match status" value="1"/>
</dbReference>
<sequence length="186" mass="20535">MGQAFRRATGRIVNSAVDTTPSASSKIKKPIFQNPPAVPVDKVPRNDVDSEDAARGNAENVLEERDPGYDAMLSQMVGRIQSKPGGKLEMGEASLVEKYKRPLPKLRNTTQDSSRYEGRPAPLGTLNVAQIRQIILLYQGKADDHDGPMDIPQIAKRFNVDAVQVQRIVQFTALPPEDSSKRKDNQ</sequence>
<feature type="region of interest" description="Disordered" evidence="1">
    <location>
        <begin position="99"/>
        <end position="121"/>
    </location>
</feature>
<evidence type="ECO:0000256" key="1">
    <source>
        <dbReference type="SAM" id="MobiDB-lite"/>
    </source>
</evidence>
<dbReference type="Proteomes" id="UP000834106">
    <property type="component" value="Chromosome 14"/>
</dbReference>
<gene>
    <name evidence="2" type="ORF">FPE_LOCUS23673</name>
</gene>
<dbReference type="PANTHER" id="PTHR36759:SF1">
    <property type="entry name" value="DYNEIN BETA CHAIN, CILIARY PROTEIN"/>
    <property type="match status" value="1"/>
</dbReference>
<evidence type="ECO:0000313" key="3">
    <source>
        <dbReference type="Proteomes" id="UP000834106"/>
    </source>
</evidence>
<feature type="compositionally biased region" description="Polar residues" evidence="1">
    <location>
        <begin position="16"/>
        <end position="25"/>
    </location>
</feature>
<feature type="region of interest" description="Disordered" evidence="1">
    <location>
        <begin position="1"/>
        <end position="67"/>
    </location>
</feature>
<proteinExistence type="predicted"/>
<dbReference type="EMBL" id="OU503049">
    <property type="protein sequence ID" value="CAI9776243.1"/>
    <property type="molecule type" value="Genomic_DNA"/>
</dbReference>
<evidence type="ECO:0000313" key="2">
    <source>
        <dbReference type="EMBL" id="CAI9776243.1"/>
    </source>
</evidence>
<protein>
    <recommendedName>
        <fullName evidence="4">NADH dehydrogenase [ubiquinone] 1 alpha subcomplex assembly factor 4</fullName>
    </recommendedName>
</protein>
<evidence type="ECO:0008006" key="4">
    <source>
        <dbReference type="Google" id="ProtNLM"/>
    </source>
</evidence>
<keyword evidence="3" id="KW-1185">Reference proteome</keyword>
<feature type="compositionally biased region" description="Basic and acidic residues" evidence="1">
    <location>
        <begin position="42"/>
        <end position="54"/>
    </location>
</feature>